<reference evidence="9" key="1">
    <citation type="submission" date="2016-10" db="EMBL/GenBank/DDBJ databases">
        <authorList>
            <person name="Varghese N."/>
            <person name="Submissions S."/>
        </authorList>
    </citation>
    <scope>NUCLEOTIDE SEQUENCE [LARGE SCALE GENOMIC DNA]</scope>
    <source>
        <strain evidence="9">ATCC 35263</strain>
    </source>
</reference>
<dbReference type="AlphaFoldDB" id="A0A1H6FLW3"/>
<feature type="domain" description="Formyl transferase N-terminal" evidence="7">
    <location>
        <begin position="4"/>
        <end position="182"/>
    </location>
</feature>
<keyword evidence="3 6" id="KW-0658">Purine biosynthesis</keyword>
<name>A0A1H6FLW3_THEAL</name>
<dbReference type="GO" id="GO:0006189">
    <property type="term" value="P:'de novo' IMP biosynthetic process"/>
    <property type="evidence" value="ECO:0007669"/>
    <property type="project" value="UniProtKB-UniRule"/>
</dbReference>
<evidence type="ECO:0000259" key="7">
    <source>
        <dbReference type="Pfam" id="PF00551"/>
    </source>
</evidence>
<dbReference type="SUPFAM" id="SSF53328">
    <property type="entry name" value="Formyltransferase"/>
    <property type="match status" value="1"/>
</dbReference>
<dbReference type="CDD" id="cd08645">
    <property type="entry name" value="FMT_core_GART"/>
    <property type="match status" value="1"/>
</dbReference>
<accession>A0A1H6FLW3</accession>
<evidence type="ECO:0000256" key="6">
    <source>
        <dbReference type="HAMAP-Rule" id="MF_01930"/>
    </source>
</evidence>
<comment type="similarity">
    <text evidence="4 6">Belongs to the GART family.</text>
</comment>
<evidence type="ECO:0000256" key="1">
    <source>
        <dbReference type="ARBA" id="ARBA00005054"/>
    </source>
</evidence>
<protein>
    <recommendedName>
        <fullName evidence="6">Phosphoribosylglycinamide formyltransferase</fullName>
        <ecNumber evidence="6">2.1.2.2</ecNumber>
    </recommendedName>
    <alternativeName>
        <fullName evidence="6">5'-phosphoribosylglycinamide transformylase</fullName>
    </alternativeName>
    <alternativeName>
        <fullName evidence="6">GAR transformylase</fullName>
        <shortName evidence="6">GART</shortName>
    </alternativeName>
</protein>
<evidence type="ECO:0000256" key="3">
    <source>
        <dbReference type="ARBA" id="ARBA00022755"/>
    </source>
</evidence>
<dbReference type="NCBIfam" id="TIGR00639">
    <property type="entry name" value="PurN"/>
    <property type="match status" value="1"/>
</dbReference>
<dbReference type="EMBL" id="FNWJ01000001">
    <property type="protein sequence ID" value="SEH10794.1"/>
    <property type="molecule type" value="Genomic_DNA"/>
</dbReference>
<evidence type="ECO:0000256" key="4">
    <source>
        <dbReference type="ARBA" id="ARBA00038440"/>
    </source>
</evidence>
<dbReference type="Proteomes" id="UP000222056">
    <property type="component" value="Unassembled WGS sequence"/>
</dbReference>
<dbReference type="RefSeq" id="WP_218138206.1">
    <property type="nucleotide sequence ID" value="NZ_FNWJ01000001.1"/>
</dbReference>
<dbReference type="UniPathway" id="UPA00074">
    <property type="reaction ID" value="UER00126"/>
</dbReference>
<dbReference type="HAMAP" id="MF_01930">
    <property type="entry name" value="PurN"/>
    <property type="match status" value="1"/>
</dbReference>
<dbReference type="Pfam" id="PF00551">
    <property type="entry name" value="Formyl_trans_N"/>
    <property type="match status" value="1"/>
</dbReference>
<dbReference type="InterPro" id="IPR036477">
    <property type="entry name" value="Formyl_transf_N_sf"/>
</dbReference>
<dbReference type="InterPro" id="IPR004607">
    <property type="entry name" value="GART"/>
</dbReference>
<feature type="active site" description="Proton donor" evidence="6">
    <location>
        <position position="109"/>
    </location>
</feature>
<proteinExistence type="inferred from homology"/>
<comment type="pathway">
    <text evidence="1 6">Purine metabolism; IMP biosynthesis via de novo pathway; N(2)-formyl-N(1)-(5-phospho-D-ribosyl)glycinamide from N(1)-(5-phospho-D-ribosyl)glycinamide (10-formyl THF route): step 1/1.</text>
</comment>
<gene>
    <name evidence="6" type="primary">purN</name>
    <name evidence="8" type="ORF">SAMN02745716_0556</name>
</gene>
<evidence type="ECO:0000256" key="2">
    <source>
        <dbReference type="ARBA" id="ARBA00022679"/>
    </source>
</evidence>
<keyword evidence="2 6" id="KW-0808">Transferase</keyword>
<evidence type="ECO:0000313" key="9">
    <source>
        <dbReference type="Proteomes" id="UP000222056"/>
    </source>
</evidence>
<feature type="binding site" evidence="6">
    <location>
        <position position="107"/>
    </location>
    <ligand>
        <name>(6R)-10-formyltetrahydrofolate</name>
        <dbReference type="ChEBI" id="CHEBI:195366"/>
    </ligand>
</feature>
<sequence length="207" mass="22949">MAFRIAVLVSGRGSNLQALIDQVHGREGIEIVAVASSRPAVPALARAERAGIETAVFAADDYPTRRDRDRALGDWLERRAVDLIVLAGFMEILSGAFVERFRWRIVNVHPALLPSFPGTRAIEQALAYGVKVTGVTVHFVDEGVDTGPIILQEAVEVPYSRDVSELERRIHAVEHRLLPEAVRLIAAGAVRRDERDPRVVHVERNRN</sequence>
<feature type="binding site" evidence="6">
    <location>
        <begin position="13"/>
        <end position="15"/>
    </location>
    <ligand>
        <name>N(1)-(5-phospho-beta-D-ribosyl)glycinamide</name>
        <dbReference type="ChEBI" id="CHEBI:143788"/>
    </ligand>
</feature>
<dbReference type="STRING" id="29539.SAMN02745716_0556"/>
<feature type="site" description="Raises pKa of active site His" evidence="6">
    <location>
        <position position="145"/>
    </location>
</feature>
<dbReference type="GO" id="GO:0004644">
    <property type="term" value="F:phosphoribosylglycinamide formyltransferase activity"/>
    <property type="evidence" value="ECO:0007669"/>
    <property type="project" value="UniProtKB-UniRule"/>
</dbReference>
<evidence type="ECO:0000313" key="8">
    <source>
        <dbReference type="EMBL" id="SEH10794.1"/>
    </source>
</evidence>
<dbReference type="InterPro" id="IPR002376">
    <property type="entry name" value="Formyl_transf_N"/>
</dbReference>
<dbReference type="GO" id="GO:0005829">
    <property type="term" value="C:cytosol"/>
    <property type="evidence" value="ECO:0007669"/>
    <property type="project" value="TreeGrafter"/>
</dbReference>
<evidence type="ECO:0000256" key="5">
    <source>
        <dbReference type="ARBA" id="ARBA00047664"/>
    </source>
</evidence>
<keyword evidence="9" id="KW-1185">Reference proteome</keyword>
<dbReference type="PROSITE" id="PS00373">
    <property type="entry name" value="GART"/>
    <property type="match status" value="1"/>
</dbReference>
<organism evidence="8 9">
    <name type="scientific">Thermoleophilum album</name>
    <dbReference type="NCBI Taxonomy" id="29539"/>
    <lineage>
        <taxon>Bacteria</taxon>
        <taxon>Bacillati</taxon>
        <taxon>Actinomycetota</taxon>
        <taxon>Thermoleophilia</taxon>
        <taxon>Thermoleophilales</taxon>
        <taxon>Thermoleophilaceae</taxon>
        <taxon>Thermoleophilum</taxon>
    </lineage>
</organism>
<dbReference type="PANTHER" id="PTHR43369:SF2">
    <property type="entry name" value="PHOSPHORIBOSYLGLYCINAMIDE FORMYLTRANSFERASE"/>
    <property type="match status" value="1"/>
</dbReference>
<comment type="function">
    <text evidence="6">Catalyzes the transfer of a formyl group from 10-formyltetrahydrofolate to 5-phospho-ribosyl-glycinamide (GAR), producing 5-phospho-ribosyl-N-formylglycinamide (FGAR) and tetrahydrofolate.</text>
</comment>
<dbReference type="InterPro" id="IPR001555">
    <property type="entry name" value="GART_AS"/>
</dbReference>
<dbReference type="EC" id="2.1.2.2" evidence="6"/>
<comment type="caution">
    <text evidence="6">Lacks conserved residue(s) required for the propagation of feature annotation.</text>
</comment>
<dbReference type="PANTHER" id="PTHR43369">
    <property type="entry name" value="PHOSPHORIBOSYLGLYCINAMIDE FORMYLTRANSFERASE"/>
    <property type="match status" value="1"/>
</dbReference>
<comment type="catalytic activity">
    <reaction evidence="5 6">
        <text>N(1)-(5-phospho-beta-D-ribosyl)glycinamide + (6R)-10-formyltetrahydrofolate = N(2)-formyl-N(1)-(5-phospho-beta-D-ribosyl)glycinamide + (6S)-5,6,7,8-tetrahydrofolate + H(+)</text>
        <dbReference type="Rhea" id="RHEA:15053"/>
        <dbReference type="ChEBI" id="CHEBI:15378"/>
        <dbReference type="ChEBI" id="CHEBI:57453"/>
        <dbReference type="ChEBI" id="CHEBI:143788"/>
        <dbReference type="ChEBI" id="CHEBI:147286"/>
        <dbReference type="ChEBI" id="CHEBI:195366"/>
        <dbReference type="EC" id="2.1.2.2"/>
    </reaction>
</comment>
<dbReference type="Gene3D" id="3.40.50.170">
    <property type="entry name" value="Formyl transferase, N-terminal domain"/>
    <property type="match status" value="1"/>
</dbReference>
<feature type="binding site" evidence="6">
    <location>
        <position position="68"/>
    </location>
    <ligand>
        <name>(6R)-10-formyltetrahydrofolate</name>
        <dbReference type="ChEBI" id="CHEBI:195366"/>
    </ligand>
</feature>